<gene>
    <name evidence="2" type="ORF">HOLleu_20715</name>
</gene>
<evidence type="ECO:0000256" key="1">
    <source>
        <dbReference type="SAM" id="MobiDB-lite"/>
    </source>
</evidence>
<keyword evidence="3" id="KW-1185">Reference proteome</keyword>
<comment type="caution">
    <text evidence="2">The sequence shown here is derived from an EMBL/GenBank/DDBJ whole genome shotgun (WGS) entry which is preliminary data.</text>
</comment>
<dbReference type="AlphaFoldDB" id="A0A9Q1H5W4"/>
<dbReference type="OrthoDB" id="10058456at2759"/>
<accession>A0A9Q1H5W4</accession>
<evidence type="ECO:0000313" key="3">
    <source>
        <dbReference type="Proteomes" id="UP001152320"/>
    </source>
</evidence>
<dbReference type="EMBL" id="JAIZAY010000009">
    <property type="protein sequence ID" value="KAJ8036672.1"/>
    <property type="molecule type" value="Genomic_DNA"/>
</dbReference>
<feature type="region of interest" description="Disordered" evidence="1">
    <location>
        <begin position="1"/>
        <end position="26"/>
    </location>
</feature>
<organism evidence="2 3">
    <name type="scientific">Holothuria leucospilota</name>
    <name type="common">Black long sea cucumber</name>
    <name type="synonym">Mertensiothuria leucospilota</name>
    <dbReference type="NCBI Taxonomy" id="206669"/>
    <lineage>
        <taxon>Eukaryota</taxon>
        <taxon>Metazoa</taxon>
        <taxon>Echinodermata</taxon>
        <taxon>Eleutherozoa</taxon>
        <taxon>Echinozoa</taxon>
        <taxon>Holothuroidea</taxon>
        <taxon>Aspidochirotacea</taxon>
        <taxon>Aspidochirotida</taxon>
        <taxon>Holothuriidae</taxon>
        <taxon>Holothuria</taxon>
    </lineage>
</organism>
<proteinExistence type="predicted"/>
<protein>
    <submittedName>
        <fullName evidence="2">Uncharacterized protein</fullName>
    </submittedName>
</protein>
<feature type="compositionally biased region" description="Low complexity" evidence="1">
    <location>
        <begin position="12"/>
        <end position="22"/>
    </location>
</feature>
<evidence type="ECO:0000313" key="2">
    <source>
        <dbReference type="EMBL" id="KAJ8036672.1"/>
    </source>
</evidence>
<name>A0A9Q1H5W4_HOLLE</name>
<dbReference type="Proteomes" id="UP001152320">
    <property type="component" value="Chromosome 9"/>
</dbReference>
<reference evidence="2" key="1">
    <citation type="submission" date="2021-10" db="EMBL/GenBank/DDBJ databases">
        <title>Tropical sea cucumber genome reveals ecological adaptation and Cuvierian tubules defense mechanism.</title>
        <authorList>
            <person name="Chen T."/>
        </authorList>
    </citation>
    <scope>NUCLEOTIDE SEQUENCE</scope>
    <source>
        <strain evidence="2">Nanhai2018</strain>
        <tissue evidence="2">Muscle</tissue>
    </source>
</reference>
<sequence length="230" mass="26674">MMDKISHLQGCSKSRSSMSLKSPPQASKSAAVEQYLDLVKQLHRHYHRQLDAALVSANKFQKCQKYFLRALRLLSPKLDYVTSLAMLESLIKMDEKEANDPDDDIAFARTMIRLFQDNMQNFRLLRQDVKMNILATLKQMPQKEESDAQTRTREDVEVLLSSWGILVSTDTDLTRLEHPDIQCVENLFQDEHERKCLEGILSLIPKLVDLANRLDFILTKYYLKTPHSTF</sequence>